<dbReference type="Pfam" id="PF04015">
    <property type="entry name" value="DUF362"/>
    <property type="match status" value="1"/>
</dbReference>
<sequence>MTGAVKNSFEIIPGLTKPGYHAKLSERKHFASMCFDLSNYVAPRLSIMDAAAIAAMKCALMRRH</sequence>
<reference evidence="2 3" key="1">
    <citation type="submission" date="2017-10" db="EMBL/GenBank/DDBJ databases">
        <title>Novel microbial diversity and functional potential in the marine mammal oral microbiome.</title>
        <authorList>
            <person name="Dudek N.K."/>
            <person name="Sun C.L."/>
            <person name="Burstein D."/>
            <person name="Kantor R.S."/>
            <person name="Aliaga Goltsman D.S."/>
            <person name="Bik E.M."/>
            <person name="Thomas B.C."/>
            <person name="Banfield J.F."/>
            <person name="Relman D.A."/>
        </authorList>
    </citation>
    <scope>NUCLEOTIDE SEQUENCE [LARGE SCALE GENOMIC DNA]</scope>
    <source>
        <strain evidence="2">DOLZORAL124_49_17</strain>
    </source>
</reference>
<proteinExistence type="predicted"/>
<name>A0A2G6E870_9BACT</name>
<evidence type="ECO:0000313" key="3">
    <source>
        <dbReference type="Proteomes" id="UP000229740"/>
    </source>
</evidence>
<dbReference type="AlphaFoldDB" id="A0A2G6E870"/>
<gene>
    <name evidence="2" type="ORF">CSB45_04220</name>
</gene>
<evidence type="ECO:0000259" key="1">
    <source>
        <dbReference type="Pfam" id="PF04015"/>
    </source>
</evidence>
<feature type="domain" description="DUF362" evidence="1">
    <location>
        <begin position="1"/>
        <end position="52"/>
    </location>
</feature>
<accession>A0A2G6E870</accession>
<evidence type="ECO:0000313" key="2">
    <source>
        <dbReference type="EMBL" id="PID58280.1"/>
    </source>
</evidence>
<dbReference type="Proteomes" id="UP000229740">
    <property type="component" value="Unassembled WGS sequence"/>
</dbReference>
<comment type="caution">
    <text evidence="2">The sequence shown here is derived from an EMBL/GenBank/DDBJ whole genome shotgun (WGS) entry which is preliminary data.</text>
</comment>
<dbReference type="EMBL" id="PDPS01000023">
    <property type="protein sequence ID" value="PID58280.1"/>
    <property type="molecule type" value="Genomic_DNA"/>
</dbReference>
<organism evidence="2 3">
    <name type="scientific">candidate division KSB3 bacterium</name>
    <dbReference type="NCBI Taxonomy" id="2044937"/>
    <lineage>
        <taxon>Bacteria</taxon>
        <taxon>candidate division KSB3</taxon>
    </lineage>
</organism>
<protein>
    <recommendedName>
        <fullName evidence="1">DUF362 domain-containing protein</fullName>
    </recommendedName>
</protein>
<dbReference type="InterPro" id="IPR007160">
    <property type="entry name" value="DUF362"/>
</dbReference>